<dbReference type="InterPro" id="IPR033699">
    <property type="entry name" value="POLO_box_Plk4_1"/>
</dbReference>
<keyword evidence="22" id="KW-1185">Reference proteome</keyword>
<feature type="region of interest" description="Disordered" evidence="16">
    <location>
        <begin position="593"/>
        <end position="613"/>
    </location>
</feature>
<evidence type="ECO:0000259" key="17">
    <source>
        <dbReference type="PROSITE" id="PS50011"/>
    </source>
</evidence>
<dbReference type="GO" id="GO:0005634">
    <property type="term" value="C:nucleus"/>
    <property type="evidence" value="ECO:0007669"/>
    <property type="project" value="TreeGrafter"/>
</dbReference>
<dbReference type="GO" id="GO:0005524">
    <property type="term" value="F:ATP binding"/>
    <property type="evidence" value="ECO:0007669"/>
    <property type="project" value="UniProtKB-KW"/>
</dbReference>
<dbReference type="PROSITE" id="PS51985">
    <property type="entry name" value="CPB2"/>
    <property type="match status" value="1"/>
</dbReference>
<accession>A0A6A4W4L7</accession>
<dbReference type="CDD" id="cd13115">
    <property type="entry name" value="POLO_box_Plk4_2"/>
    <property type="match status" value="1"/>
</dbReference>
<evidence type="ECO:0000256" key="16">
    <source>
        <dbReference type="SAM" id="MobiDB-lite"/>
    </source>
</evidence>
<dbReference type="Pfam" id="PF18409">
    <property type="entry name" value="Plk4_PB2"/>
    <property type="match status" value="1"/>
</dbReference>
<dbReference type="PROSITE" id="PS51984">
    <property type="entry name" value="CPB1"/>
    <property type="match status" value="1"/>
</dbReference>
<comment type="caution">
    <text evidence="21">The sequence shown here is derived from an EMBL/GenBank/DDBJ whole genome shotgun (WGS) entry which is preliminary data.</text>
</comment>
<evidence type="ECO:0000313" key="21">
    <source>
        <dbReference type="EMBL" id="KAF0302817.1"/>
    </source>
</evidence>
<evidence type="ECO:0000259" key="20">
    <source>
        <dbReference type="PROSITE" id="PS51985"/>
    </source>
</evidence>
<comment type="catalytic activity">
    <reaction evidence="15">
        <text>L-seryl-[protein] + ATP = O-phospho-L-seryl-[protein] + ADP + H(+)</text>
        <dbReference type="Rhea" id="RHEA:17989"/>
        <dbReference type="Rhea" id="RHEA-COMP:9863"/>
        <dbReference type="Rhea" id="RHEA-COMP:11604"/>
        <dbReference type="ChEBI" id="CHEBI:15378"/>
        <dbReference type="ChEBI" id="CHEBI:29999"/>
        <dbReference type="ChEBI" id="CHEBI:30616"/>
        <dbReference type="ChEBI" id="CHEBI:83421"/>
        <dbReference type="ChEBI" id="CHEBI:456216"/>
        <dbReference type="EC" id="2.7.11.21"/>
    </reaction>
</comment>
<comment type="catalytic activity">
    <reaction evidence="14">
        <text>L-threonyl-[protein] + ATP = O-phospho-L-threonyl-[protein] + ADP + H(+)</text>
        <dbReference type="Rhea" id="RHEA:46608"/>
        <dbReference type="Rhea" id="RHEA-COMP:11060"/>
        <dbReference type="Rhea" id="RHEA-COMP:11605"/>
        <dbReference type="ChEBI" id="CHEBI:15378"/>
        <dbReference type="ChEBI" id="CHEBI:30013"/>
        <dbReference type="ChEBI" id="CHEBI:30616"/>
        <dbReference type="ChEBI" id="CHEBI:61977"/>
        <dbReference type="ChEBI" id="CHEBI:456216"/>
        <dbReference type="EC" id="2.7.11.21"/>
    </reaction>
</comment>
<feature type="region of interest" description="Disordered" evidence="16">
    <location>
        <begin position="221"/>
        <end position="386"/>
    </location>
</feature>
<keyword evidence="10" id="KW-0963">Cytoplasm</keyword>
<feature type="compositionally biased region" description="Low complexity" evidence="16">
    <location>
        <begin position="593"/>
        <end position="603"/>
    </location>
</feature>
<evidence type="ECO:0000256" key="7">
    <source>
        <dbReference type="ARBA" id="ARBA00022777"/>
    </source>
</evidence>
<reference evidence="21 22" key="1">
    <citation type="submission" date="2019-07" db="EMBL/GenBank/DDBJ databases">
        <title>Draft genome assembly of a fouling barnacle, Amphibalanus amphitrite (Darwin, 1854): The first reference genome for Thecostraca.</title>
        <authorList>
            <person name="Kim W."/>
        </authorList>
    </citation>
    <scope>NUCLEOTIDE SEQUENCE [LARGE SCALE GENOMIC DNA]</scope>
    <source>
        <strain evidence="21">SNU_AA5</strain>
        <tissue evidence="21">Soma without cirri and trophi</tissue>
    </source>
</reference>
<feature type="domain" description="Protein kinase" evidence="17">
    <location>
        <begin position="1"/>
        <end position="212"/>
    </location>
</feature>
<organism evidence="21 22">
    <name type="scientific">Amphibalanus amphitrite</name>
    <name type="common">Striped barnacle</name>
    <name type="synonym">Balanus amphitrite</name>
    <dbReference type="NCBI Taxonomy" id="1232801"/>
    <lineage>
        <taxon>Eukaryota</taxon>
        <taxon>Metazoa</taxon>
        <taxon>Ecdysozoa</taxon>
        <taxon>Arthropoda</taxon>
        <taxon>Crustacea</taxon>
        <taxon>Multicrustacea</taxon>
        <taxon>Cirripedia</taxon>
        <taxon>Thoracica</taxon>
        <taxon>Thoracicalcarea</taxon>
        <taxon>Balanomorpha</taxon>
        <taxon>Balanoidea</taxon>
        <taxon>Balanidae</taxon>
        <taxon>Amphibalaninae</taxon>
        <taxon>Amphibalanus</taxon>
    </lineage>
</organism>
<keyword evidence="10" id="KW-0206">Cytoskeleton</keyword>
<dbReference type="GO" id="GO:0004674">
    <property type="term" value="F:protein serine/threonine kinase activity"/>
    <property type="evidence" value="ECO:0007669"/>
    <property type="project" value="UniProtKB-KW"/>
</dbReference>
<name>A0A6A4W4L7_AMPAM</name>
<protein>
    <recommendedName>
        <fullName evidence="3">Serine/threonine-protein kinase PLK4</fullName>
        <ecNumber evidence="2">2.7.11.21</ecNumber>
    </recommendedName>
    <alternativeName>
        <fullName evidence="11">Polo-like kinase 4</fullName>
    </alternativeName>
    <alternativeName>
        <fullName evidence="12 13">Serine/threonine-protein kinase SAK</fullName>
    </alternativeName>
</protein>
<feature type="domain" description="POLO box" evidence="18">
    <location>
        <begin position="650"/>
        <end position="727"/>
    </location>
</feature>
<dbReference type="PROSITE" id="PS50011">
    <property type="entry name" value="PROTEIN_KINASE_DOM"/>
    <property type="match status" value="1"/>
</dbReference>
<evidence type="ECO:0000256" key="3">
    <source>
        <dbReference type="ARBA" id="ARBA00020245"/>
    </source>
</evidence>
<dbReference type="SUPFAM" id="SSF82615">
    <property type="entry name" value="Polo-box domain"/>
    <property type="match status" value="1"/>
</dbReference>
<dbReference type="InterPro" id="IPR046437">
    <property type="entry name" value="Ser_Thr-PK_POLO_box_1_sf"/>
</dbReference>
<evidence type="ECO:0000256" key="4">
    <source>
        <dbReference type="ARBA" id="ARBA00022527"/>
    </source>
</evidence>
<keyword evidence="7 21" id="KW-0418">Kinase</keyword>
<feature type="domain" description="Cryptic POLO box 1 (CPB1)" evidence="19">
    <location>
        <begin position="369"/>
        <end position="484"/>
    </location>
</feature>
<evidence type="ECO:0000256" key="6">
    <source>
        <dbReference type="ARBA" id="ARBA00022741"/>
    </source>
</evidence>
<evidence type="ECO:0000259" key="19">
    <source>
        <dbReference type="PROSITE" id="PS51984"/>
    </source>
</evidence>
<comment type="subcellular location">
    <subcellularLocation>
        <location evidence="1">Cytoplasm</location>
        <location evidence="1">Cytoskeleton</location>
        <location evidence="1">Microtubule organizing center</location>
        <location evidence="1">Centrosome</location>
        <location evidence="1">Centriole</location>
    </subcellularLocation>
</comment>
<dbReference type="Gene3D" id="3.30.1120.120">
    <property type="match status" value="1"/>
</dbReference>
<dbReference type="GO" id="GO:0005814">
    <property type="term" value="C:centriole"/>
    <property type="evidence" value="ECO:0007669"/>
    <property type="project" value="UniProtKB-SubCell"/>
</dbReference>
<dbReference type="EMBL" id="VIIS01001008">
    <property type="protein sequence ID" value="KAF0302817.1"/>
    <property type="molecule type" value="Genomic_DNA"/>
</dbReference>
<dbReference type="Pfam" id="PF00069">
    <property type="entry name" value="Pkinase"/>
    <property type="match status" value="1"/>
</dbReference>
<dbReference type="CDD" id="cd13114">
    <property type="entry name" value="POLO_box_Plk4_1"/>
    <property type="match status" value="1"/>
</dbReference>
<evidence type="ECO:0000256" key="12">
    <source>
        <dbReference type="ARBA" id="ARBA00030429"/>
    </source>
</evidence>
<dbReference type="AlphaFoldDB" id="A0A6A4W4L7"/>
<evidence type="ECO:0000256" key="8">
    <source>
        <dbReference type="ARBA" id="ARBA00022840"/>
    </source>
</evidence>
<evidence type="ECO:0000259" key="18">
    <source>
        <dbReference type="PROSITE" id="PS50078"/>
    </source>
</evidence>
<dbReference type="PANTHER" id="PTHR24345">
    <property type="entry name" value="SERINE/THREONINE-PROTEIN KINASE PLK"/>
    <property type="match status" value="1"/>
</dbReference>
<dbReference type="FunFam" id="1.10.510.10:FF:000571">
    <property type="entry name" value="Maternal embryonic leucine zipper kinase"/>
    <property type="match status" value="1"/>
</dbReference>
<dbReference type="InterPro" id="IPR000959">
    <property type="entry name" value="POLO_box_dom"/>
</dbReference>
<evidence type="ECO:0000256" key="13">
    <source>
        <dbReference type="ARBA" id="ARBA00030924"/>
    </source>
</evidence>
<dbReference type="PANTHER" id="PTHR24345:SF91">
    <property type="entry name" value="SERINE_THREONINE-PROTEIN KINASE PLK4"/>
    <property type="match status" value="1"/>
</dbReference>
<dbReference type="InterPro" id="IPR033698">
    <property type="entry name" value="POLO_box_Plk4_2"/>
</dbReference>
<keyword evidence="4" id="KW-0723">Serine/threonine-protein kinase</keyword>
<dbReference type="InterPro" id="IPR011009">
    <property type="entry name" value="Kinase-like_dom_sf"/>
</dbReference>
<keyword evidence="8" id="KW-0067">ATP-binding</keyword>
<evidence type="ECO:0000256" key="11">
    <source>
        <dbReference type="ARBA" id="ARBA00030332"/>
    </source>
</evidence>
<sequence>MVERVRQEVQIHSRLKHPSILELYTFFEDESAVYLVLELCTNGELGKYVRSKGSLTEDEARGYVRQIVDGMLYLHSNKILHRDLSLSNLLLDSRYRAKIADFGLATQLSSPEERHKTMCGTPNYISPEVATRSWHGMEADVWALGCMLFTMLVGRPPFDTDGVRSTLTRVVMSDVRIPPTVSAEAAGLITGLLRKRPTERLPLTAVLQHPFMTVGRAAPSAAGTRSWSAADSGVGSVLTTNTTSSAEQTRTRRPPRVHSLDRGLSRRQQDGAAREAALPPAGMAHLRRRFEPLPARPLAPVPPEEAAPRDRPSGRRPEQAAASHRSWCERPPQQEECSCRSASRSARSADQCRSNTGDVLQGLQPPGGESRPPISPLNTRRLKPTRQRTKNAVLTLADDGEVCLEFVRRRQGRDAVVDVCRITSDGQRIVVYQPDGGGPVPVGTAPPPMPHSGADAFYSYQTLPSKHWKKYIYAARFVKLVKTKTPKLTLYTDRAKCVLMENSPVPDFVASFYDGCQVARLSEKVTLTEPGRKPYTLEDVGGPPCLSETGRCIWEHYRQCLSHCQQLEAALERLQSATGTGAPFDCFPAIIGRRPSSSDGGSSPRHDQENRSPLTLQRGASQLGAMRSFDGSVVSGRTASSAPAAAAGKAARRAHFPGVGTATQLPDGRLQVTCEDGTDLTIEPRSGAVQLRDTDGRLRHYGKHDALPSRIRRVMQQLPHIVQTIVGGDARPRHPLRD</sequence>
<dbReference type="Gene3D" id="1.10.510.10">
    <property type="entry name" value="Transferase(Phosphotransferase) domain 1"/>
    <property type="match status" value="1"/>
</dbReference>
<evidence type="ECO:0000256" key="10">
    <source>
        <dbReference type="ARBA" id="ARBA00023212"/>
    </source>
</evidence>
<keyword evidence="6" id="KW-0547">Nucleotide-binding</keyword>
<keyword evidence="9" id="KW-0832">Ubl conjugation</keyword>
<dbReference type="EC" id="2.7.11.21" evidence="2"/>
<dbReference type="PROSITE" id="PS00109">
    <property type="entry name" value="PROTEIN_KINASE_TYR"/>
    <property type="match status" value="1"/>
</dbReference>
<evidence type="ECO:0000313" key="22">
    <source>
        <dbReference type="Proteomes" id="UP000440578"/>
    </source>
</evidence>
<dbReference type="InterPro" id="IPR047108">
    <property type="entry name" value="Plk4-like_POLO_box_2_sf"/>
</dbReference>
<evidence type="ECO:0000256" key="9">
    <source>
        <dbReference type="ARBA" id="ARBA00022843"/>
    </source>
</evidence>
<proteinExistence type="predicted"/>
<dbReference type="Gene3D" id="2.40.50.930">
    <property type="match status" value="1"/>
</dbReference>
<feature type="compositionally biased region" description="Pro residues" evidence="16">
    <location>
        <begin position="294"/>
        <end position="305"/>
    </location>
</feature>
<dbReference type="SUPFAM" id="SSF56112">
    <property type="entry name" value="Protein kinase-like (PK-like)"/>
    <property type="match status" value="1"/>
</dbReference>
<feature type="domain" description="Cryptic POLO box 2 (CPB2)" evidence="20">
    <location>
        <begin position="485"/>
        <end position="601"/>
    </location>
</feature>
<feature type="compositionally biased region" description="Polar residues" evidence="16">
    <location>
        <begin position="237"/>
        <end position="248"/>
    </location>
</feature>
<evidence type="ECO:0000256" key="15">
    <source>
        <dbReference type="ARBA" id="ARBA00048347"/>
    </source>
</evidence>
<dbReference type="PROSITE" id="PS50078">
    <property type="entry name" value="POLO_BOX"/>
    <property type="match status" value="1"/>
</dbReference>
<dbReference type="Pfam" id="PF18190">
    <property type="entry name" value="Plk4_PB1"/>
    <property type="match status" value="1"/>
</dbReference>
<dbReference type="InterPro" id="IPR008266">
    <property type="entry name" value="Tyr_kinase_AS"/>
</dbReference>
<feature type="compositionally biased region" description="Basic and acidic residues" evidence="16">
    <location>
        <begin position="258"/>
        <end position="273"/>
    </location>
</feature>
<dbReference type="Proteomes" id="UP000440578">
    <property type="component" value="Unassembled WGS sequence"/>
</dbReference>
<evidence type="ECO:0000256" key="5">
    <source>
        <dbReference type="ARBA" id="ARBA00022679"/>
    </source>
</evidence>
<keyword evidence="5" id="KW-0808">Transferase</keyword>
<evidence type="ECO:0000256" key="2">
    <source>
        <dbReference type="ARBA" id="ARBA00012424"/>
    </source>
</evidence>
<dbReference type="InterPro" id="IPR000719">
    <property type="entry name" value="Prot_kinase_dom"/>
</dbReference>
<feature type="compositionally biased region" description="Basic and acidic residues" evidence="16">
    <location>
        <begin position="306"/>
        <end position="318"/>
    </location>
</feature>
<dbReference type="OrthoDB" id="10004143at2759"/>
<evidence type="ECO:0000256" key="14">
    <source>
        <dbReference type="ARBA" id="ARBA00047802"/>
    </source>
</evidence>
<evidence type="ECO:0000256" key="1">
    <source>
        <dbReference type="ARBA" id="ARBA00004114"/>
    </source>
</evidence>
<feature type="compositionally biased region" description="Low complexity" evidence="16">
    <location>
        <begin position="339"/>
        <end position="354"/>
    </location>
</feature>
<gene>
    <name evidence="21" type="primary">SAK_1</name>
    <name evidence="21" type="ORF">FJT64_025145</name>
</gene>
<dbReference type="Gene3D" id="3.30.1120.130">
    <property type="match status" value="1"/>
</dbReference>